<sequence length="140" mass="14971">MRLARILAVVAVLGGGAVGIVGHAPVYLPTLPVGAPPLPEGPTRVFGYATLADPLVRLVVVGRPVNSESAALPDWRRVGRDLAPDPGALTTGRVFEVSPEGLRRLDRYERAGYRYSRTKKTLADGTQAWVYGLLSPRTAD</sequence>
<name>A0A934TNR5_9RHOB</name>
<comment type="caution">
    <text evidence="2">The sequence shown here is derived from an EMBL/GenBank/DDBJ whole genome shotgun (WGS) entry which is preliminary data.</text>
</comment>
<reference evidence="2" key="2">
    <citation type="journal article" date="2020" name="Microorganisms">
        <title>Osmotic Adaptation and Compatible Solute Biosynthesis of Phototrophic Bacteria as Revealed from Genome Analyses.</title>
        <authorList>
            <person name="Imhoff J.F."/>
            <person name="Rahn T."/>
            <person name="Kunzel S."/>
            <person name="Keller A."/>
            <person name="Neulinger S.C."/>
        </authorList>
    </citation>
    <scope>NUCLEOTIDE SEQUENCE</scope>
    <source>
        <strain evidence="2">LMG 28126</strain>
    </source>
</reference>
<dbReference type="CDD" id="cd06661">
    <property type="entry name" value="GGCT_like"/>
    <property type="match status" value="1"/>
</dbReference>
<evidence type="ECO:0000313" key="3">
    <source>
        <dbReference type="Proteomes" id="UP000706333"/>
    </source>
</evidence>
<dbReference type="InterPro" id="IPR009288">
    <property type="entry name" value="AIG2-like_dom"/>
</dbReference>
<dbReference type="Proteomes" id="UP000706333">
    <property type="component" value="Unassembled WGS sequence"/>
</dbReference>
<accession>A0A934TNR5</accession>
<dbReference type="InterPro" id="IPR036568">
    <property type="entry name" value="GGCT-like_sf"/>
</dbReference>
<proteinExistence type="predicted"/>
<keyword evidence="3" id="KW-1185">Reference proteome</keyword>
<organism evidence="2 3">
    <name type="scientific">Rhodobaculum claviforme</name>
    <dbReference type="NCBI Taxonomy" id="1549854"/>
    <lineage>
        <taxon>Bacteria</taxon>
        <taxon>Pseudomonadati</taxon>
        <taxon>Pseudomonadota</taxon>
        <taxon>Alphaproteobacteria</taxon>
        <taxon>Rhodobacterales</taxon>
        <taxon>Paracoccaceae</taxon>
        <taxon>Rhodobaculum</taxon>
    </lineage>
</organism>
<evidence type="ECO:0000259" key="1">
    <source>
        <dbReference type="Pfam" id="PF06094"/>
    </source>
</evidence>
<reference evidence="2" key="1">
    <citation type="submission" date="2017-05" db="EMBL/GenBank/DDBJ databases">
        <authorList>
            <person name="Imhoff J.F."/>
            <person name="Rahn T."/>
            <person name="Kuenzel S."/>
            <person name="Neulinger S.C."/>
        </authorList>
    </citation>
    <scope>NUCLEOTIDE SEQUENCE</scope>
    <source>
        <strain evidence="2">LMG 28126</strain>
    </source>
</reference>
<dbReference type="AlphaFoldDB" id="A0A934TNR5"/>
<protein>
    <recommendedName>
        <fullName evidence="1">Gamma-glutamylcyclotransferase AIG2-like domain-containing protein</fullName>
    </recommendedName>
</protein>
<evidence type="ECO:0000313" key="2">
    <source>
        <dbReference type="EMBL" id="MBK5928941.1"/>
    </source>
</evidence>
<dbReference type="SUPFAM" id="SSF110857">
    <property type="entry name" value="Gamma-glutamyl cyclotransferase-like"/>
    <property type="match status" value="1"/>
</dbReference>
<dbReference type="RefSeq" id="WP_201158705.1">
    <property type="nucleotide sequence ID" value="NZ_NHSD01000333.1"/>
</dbReference>
<dbReference type="Gene3D" id="3.10.490.10">
    <property type="entry name" value="Gamma-glutamyl cyclotransferase-like"/>
    <property type="match status" value="1"/>
</dbReference>
<gene>
    <name evidence="2" type="ORF">CCR87_16645</name>
</gene>
<feature type="domain" description="Gamma-glutamylcyclotransferase AIG2-like" evidence="1">
    <location>
        <begin position="45"/>
        <end position="133"/>
    </location>
</feature>
<dbReference type="EMBL" id="NHSD01000333">
    <property type="protein sequence ID" value="MBK5928941.1"/>
    <property type="molecule type" value="Genomic_DNA"/>
</dbReference>
<dbReference type="InterPro" id="IPR013024">
    <property type="entry name" value="GGCT-like"/>
</dbReference>
<dbReference type="Pfam" id="PF06094">
    <property type="entry name" value="GGACT"/>
    <property type="match status" value="1"/>
</dbReference>